<proteinExistence type="predicted"/>
<evidence type="ECO:0000313" key="4">
    <source>
        <dbReference type="Proteomes" id="UP000436088"/>
    </source>
</evidence>
<dbReference type="Gene3D" id="3.30.43.10">
    <property type="entry name" value="Uridine Diphospho-n-acetylenolpyruvylglucosamine Reductase, domain 2"/>
    <property type="match status" value="1"/>
</dbReference>
<feature type="domain" description="FAD-binding PCMH-type" evidence="2">
    <location>
        <begin position="5"/>
        <end position="199"/>
    </location>
</feature>
<organism evidence="3 4">
    <name type="scientific">Hibiscus syriacus</name>
    <name type="common">Rose of Sharon</name>
    <dbReference type="NCBI Taxonomy" id="106335"/>
    <lineage>
        <taxon>Eukaryota</taxon>
        <taxon>Viridiplantae</taxon>
        <taxon>Streptophyta</taxon>
        <taxon>Embryophyta</taxon>
        <taxon>Tracheophyta</taxon>
        <taxon>Spermatophyta</taxon>
        <taxon>Magnoliopsida</taxon>
        <taxon>eudicotyledons</taxon>
        <taxon>Gunneridae</taxon>
        <taxon>Pentapetalae</taxon>
        <taxon>rosids</taxon>
        <taxon>malvids</taxon>
        <taxon>Malvales</taxon>
        <taxon>Malvaceae</taxon>
        <taxon>Malvoideae</taxon>
        <taxon>Hibiscus</taxon>
    </lineage>
</organism>
<name>A0A6A3D0V6_HIBSY</name>
<evidence type="ECO:0000313" key="3">
    <source>
        <dbReference type="EMBL" id="KAE8735353.1"/>
    </source>
</evidence>
<sequence length="233" mass="25828">MAEHRRSSDTRTVSSLPFLHSNDSSSISKLIYTRNDRPYSSVLESSIQNLRFNTAATPKPLLIVTPSDASHIQATIHCSKMNGLQVRTRSGGHDFEGLSYVSEAPLFSLIWLISDWSHDVENCVAWVQSGATVAAEATVHSSEKYGLAVDNVIDAHVIDANGRILDRKSMGEDLFWAIRGGAGGNFGIVSEWKLKLVPVPPTVTFFYVTKTMEQRTAQLIQQWQFIAHKSPKI</sequence>
<keyword evidence="4" id="KW-1185">Reference proteome</keyword>
<dbReference type="SUPFAM" id="SSF56176">
    <property type="entry name" value="FAD-binding/transporter-associated domain-like"/>
    <property type="match status" value="1"/>
</dbReference>
<dbReference type="Gene3D" id="3.40.462.20">
    <property type="match status" value="1"/>
</dbReference>
<dbReference type="EMBL" id="VEPZ02000032">
    <property type="protein sequence ID" value="KAE8735353.1"/>
    <property type="molecule type" value="Genomic_DNA"/>
</dbReference>
<evidence type="ECO:0000259" key="2">
    <source>
        <dbReference type="PROSITE" id="PS51387"/>
    </source>
</evidence>
<gene>
    <name evidence="3" type="ORF">F3Y22_tig00000340pilonHSYRG00259</name>
</gene>
<protein>
    <submittedName>
        <fullName evidence="3">FAD-binding Berberine family protein</fullName>
    </submittedName>
</protein>
<reference evidence="3" key="1">
    <citation type="submission" date="2019-09" db="EMBL/GenBank/DDBJ databases">
        <title>Draft genome information of white flower Hibiscus syriacus.</title>
        <authorList>
            <person name="Kim Y.-M."/>
        </authorList>
    </citation>
    <scope>NUCLEOTIDE SEQUENCE [LARGE SCALE GENOMIC DNA]</scope>
    <source>
        <strain evidence="3">YM2019G1</strain>
    </source>
</reference>
<dbReference type="InterPro" id="IPR016169">
    <property type="entry name" value="FAD-bd_PCMH_sub2"/>
</dbReference>
<dbReference type="InterPro" id="IPR016166">
    <property type="entry name" value="FAD-bd_PCMH"/>
</dbReference>
<dbReference type="InterPro" id="IPR016167">
    <property type="entry name" value="FAD-bd_PCMH_sub1"/>
</dbReference>
<dbReference type="PANTHER" id="PTHR32448">
    <property type="entry name" value="OS08G0158400 PROTEIN"/>
    <property type="match status" value="1"/>
</dbReference>
<evidence type="ECO:0000256" key="1">
    <source>
        <dbReference type="ARBA" id="ARBA00001974"/>
    </source>
</evidence>
<accession>A0A6A3D0V6</accession>
<dbReference type="InterPro" id="IPR036318">
    <property type="entry name" value="FAD-bd_PCMH-like_sf"/>
</dbReference>
<dbReference type="AlphaFoldDB" id="A0A6A3D0V6"/>
<dbReference type="GO" id="GO:0071949">
    <property type="term" value="F:FAD binding"/>
    <property type="evidence" value="ECO:0007669"/>
    <property type="project" value="InterPro"/>
</dbReference>
<comment type="caution">
    <text evidence="3">The sequence shown here is derived from an EMBL/GenBank/DDBJ whole genome shotgun (WGS) entry which is preliminary data.</text>
</comment>
<dbReference type="Proteomes" id="UP000436088">
    <property type="component" value="Unassembled WGS sequence"/>
</dbReference>
<dbReference type="Pfam" id="PF01565">
    <property type="entry name" value="FAD_binding_4"/>
    <property type="match status" value="1"/>
</dbReference>
<dbReference type="PROSITE" id="PS51387">
    <property type="entry name" value="FAD_PCMH"/>
    <property type="match status" value="1"/>
</dbReference>
<dbReference type="InterPro" id="IPR006094">
    <property type="entry name" value="Oxid_FAD_bind_N"/>
</dbReference>
<dbReference type="Gene3D" id="3.30.465.10">
    <property type="match status" value="1"/>
</dbReference>
<comment type="cofactor">
    <cofactor evidence="1">
        <name>FAD</name>
        <dbReference type="ChEBI" id="CHEBI:57692"/>
    </cofactor>
</comment>